<dbReference type="CDD" id="cd15831">
    <property type="entry name" value="BTAD"/>
    <property type="match status" value="1"/>
</dbReference>
<dbReference type="InterPro" id="IPR011990">
    <property type="entry name" value="TPR-like_helical_dom_sf"/>
</dbReference>
<dbReference type="InterPro" id="IPR005158">
    <property type="entry name" value="BTAD"/>
</dbReference>
<keyword evidence="3 4" id="KW-0238">DNA-binding</keyword>
<evidence type="ECO:0000256" key="4">
    <source>
        <dbReference type="PROSITE-ProRule" id="PRU01091"/>
    </source>
</evidence>
<dbReference type="InterPro" id="IPR027417">
    <property type="entry name" value="P-loop_NTPase"/>
</dbReference>
<dbReference type="SUPFAM" id="SSF52540">
    <property type="entry name" value="P-loop containing nucleoside triphosphate hydrolases"/>
    <property type="match status" value="1"/>
</dbReference>
<dbReference type="Pfam" id="PF03704">
    <property type="entry name" value="BTAD"/>
    <property type="match status" value="1"/>
</dbReference>
<dbReference type="SMART" id="SM00862">
    <property type="entry name" value="Trans_reg_C"/>
    <property type="match status" value="1"/>
</dbReference>
<feature type="DNA-binding region" description="OmpR/PhoB-type" evidence="4">
    <location>
        <begin position="225"/>
        <end position="328"/>
    </location>
</feature>
<dbReference type="InterPro" id="IPR001867">
    <property type="entry name" value="OmpR/PhoB-type_DNA-bd"/>
</dbReference>
<sequence length="1134" mass="118962">MPDDGGDGGAQQLGLLLARAVQGHAQHQQPLREGDLVQGRLHGGLPLAVGHVAVDEREDALLLQRQVLVERGQQSFGDDDGLVAFTGGGGLLPEAGVGGECGQLVVDEGVLLVHGPDEGLDVAGAALPQPGPDVVVLAGVVGVEEVDHHQDVPGHDAGAVRVPDRHAGDERGQRGELPPEGVVGADHVAAVGHRLVRPARLVAHGSSFPAVPCNPPTARLRRCRPAVEAVGGMGLHGAVVTFAVLGPFEVREDGRPVPVGGRLPRRLLAILVAEEGRSVSEDRLAEGLWDESRPRNPAGALQVYVSRLRRALPGTTLERSAGGYRLLAADTDVDRFRSHLARARALAAGARHAEAHEAFEAALGLWRGTPYEDLADDESTAAIRAALVEQRDTAQEESAAALLATGDHPGAVAALELLVHAAPYRERRWQLLALALYRSGRQADALTAVRRVRTLLAEELGVDPGPELRRLEGRILSQDPALAGPVVTAGPPGDRPLSSFIGRDTDLAVLDRLVGTHRLVTVVGPAGSGKTRLAVEWAGRDAVVRLADVTDPAPLVSAIAAAVGVTGITGDPYEALVKRLRLHGRPLVLDNCEHLVGDVARLVADLLDRVPALRVVATSRSPLGVDGEHSLPLAPLTTDDAVTLLTDRIRASRPGWSAGDADLRDLRRLAEALDCLPLALELAAARVRTFGVRGLIEQLDDRFTVLGRIPRGTMTPHATLQEAVAWSFDLLAGEERDLAVRLWPYEGGFPLAAAATTAGLDVLVSLVDQSVVTAETGGGAPRYWMLETIRAYSRSVDGDPAATRAAHARWVRELVARAEGDLQGERSGAAMAALGLELPNLRAGLAHDLAHAPVEALRTAARLMWFWIRSGLLVEGNRILTAALAAAPDAPLGDTVRATASSAGLFYFTGDGTTARRMLAEARLAVGSEPDHRGLLAEVRYYQALVQLPGGDPEVALAASTEAHAIATETGTTWLVAAGAMASGAALVMSGRVAEGRDRLRAAVRLADASGLVWTAALSELMQAQTLIDAGRGGEALPLLRSSLLRFLGEGDLSNQLAVLHNGALALEALDEAADAALLRDVVHSHQARSGIRMAGTYLHSVVPEGWYEGAPPSAPPTVDDGVGVLTAAAARAV</sequence>
<evidence type="ECO:0000256" key="3">
    <source>
        <dbReference type="ARBA" id="ARBA00023125"/>
    </source>
</evidence>
<accession>A0ABX1CGV5</accession>
<dbReference type="Gene3D" id="3.40.50.300">
    <property type="entry name" value="P-loop containing nucleotide triphosphate hydrolases"/>
    <property type="match status" value="1"/>
</dbReference>
<feature type="region of interest" description="Disordered" evidence="5">
    <location>
        <begin position="148"/>
        <end position="180"/>
    </location>
</feature>
<gene>
    <name evidence="7" type="ORF">HCN52_12070</name>
</gene>
<evidence type="ECO:0000313" key="8">
    <source>
        <dbReference type="Proteomes" id="UP000727056"/>
    </source>
</evidence>
<protein>
    <submittedName>
        <fullName evidence="7">AfsR/SARP family transcriptional regulator</fullName>
    </submittedName>
</protein>
<proteinExistence type="inferred from homology"/>
<dbReference type="PROSITE" id="PS51755">
    <property type="entry name" value="OMPR_PHOB"/>
    <property type="match status" value="1"/>
</dbReference>
<dbReference type="Proteomes" id="UP000727056">
    <property type="component" value="Unassembled WGS sequence"/>
</dbReference>
<evidence type="ECO:0000256" key="1">
    <source>
        <dbReference type="ARBA" id="ARBA00005820"/>
    </source>
</evidence>
<dbReference type="Pfam" id="PF00486">
    <property type="entry name" value="Trans_reg_C"/>
    <property type="match status" value="1"/>
</dbReference>
<dbReference type="PANTHER" id="PTHR47691:SF3">
    <property type="entry name" value="HTH-TYPE TRANSCRIPTIONAL REGULATOR RV0890C-RELATED"/>
    <property type="match status" value="1"/>
</dbReference>
<keyword evidence="2" id="KW-0902">Two-component regulatory system</keyword>
<dbReference type="Gene3D" id="1.10.10.10">
    <property type="entry name" value="Winged helix-like DNA-binding domain superfamily/Winged helix DNA-binding domain"/>
    <property type="match status" value="1"/>
</dbReference>
<feature type="compositionally biased region" description="Basic and acidic residues" evidence="5">
    <location>
        <begin position="162"/>
        <end position="174"/>
    </location>
</feature>
<evidence type="ECO:0000256" key="2">
    <source>
        <dbReference type="ARBA" id="ARBA00023012"/>
    </source>
</evidence>
<dbReference type="InterPro" id="IPR016032">
    <property type="entry name" value="Sig_transdc_resp-reg_C-effctor"/>
</dbReference>
<dbReference type="Gene3D" id="1.25.40.10">
    <property type="entry name" value="Tetratricopeptide repeat domain"/>
    <property type="match status" value="1"/>
</dbReference>
<comment type="caution">
    <text evidence="7">The sequence shown here is derived from an EMBL/GenBank/DDBJ whole genome shotgun (WGS) entry which is preliminary data.</text>
</comment>
<dbReference type="SUPFAM" id="SSF46894">
    <property type="entry name" value="C-terminal effector domain of the bipartite response regulators"/>
    <property type="match status" value="1"/>
</dbReference>
<reference evidence="7 8" key="1">
    <citation type="submission" date="2020-03" db="EMBL/GenBank/DDBJ databases">
        <title>Draft genome of Streptomyces sp. ventii, isolated from the Axial Seamount in the Pacific Ocean, and resequencing of the two type strains Streptomyces lonarensis strain NCL 716 and Streptomyces bohaiensis strain 11A07.</title>
        <authorList>
            <person name="Loughran R.M."/>
            <person name="Pfannmuller K.M."/>
            <person name="Wasson B.J."/>
            <person name="Deadmond M.C."/>
            <person name="Paddock B.E."/>
            <person name="Koyack M.J."/>
            <person name="Gallegos D.A."/>
            <person name="Mitchell E.A."/>
            <person name="Ushijima B."/>
            <person name="Saw J.H."/>
            <person name="Mcphail K.L."/>
            <person name="Videau P."/>
        </authorList>
    </citation>
    <scope>NUCLEOTIDE SEQUENCE [LARGE SCALE GENOMIC DNA]</scope>
    <source>
        <strain evidence="7 8">11A07</strain>
    </source>
</reference>
<evidence type="ECO:0000313" key="7">
    <source>
        <dbReference type="EMBL" id="NJQ15664.1"/>
    </source>
</evidence>
<dbReference type="SMART" id="SM01043">
    <property type="entry name" value="BTAD"/>
    <property type="match status" value="1"/>
</dbReference>
<name>A0ABX1CGV5_9ACTN</name>
<feature type="domain" description="OmpR/PhoB-type" evidence="6">
    <location>
        <begin position="225"/>
        <end position="328"/>
    </location>
</feature>
<comment type="similarity">
    <text evidence="1">Belongs to the AfsR/DnrI/RedD regulatory family.</text>
</comment>
<dbReference type="InterPro" id="IPR036388">
    <property type="entry name" value="WH-like_DNA-bd_sf"/>
</dbReference>
<evidence type="ECO:0000259" key="6">
    <source>
        <dbReference type="PROSITE" id="PS51755"/>
    </source>
</evidence>
<evidence type="ECO:0000256" key="5">
    <source>
        <dbReference type="SAM" id="MobiDB-lite"/>
    </source>
</evidence>
<organism evidence="7 8">
    <name type="scientific">Streptomyces bohaiensis</name>
    <dbReference type="NCBI Taxonomy" id="1431344"/>
    <lineage>
        <taxon>Bacteria</taxon>
        <taxon>Bacillati</taxon>
        <taxon>Actinomycetota</taxon>
        <taxon>Actinomycetes</taxon>
        <taxon>Kitasatosporales</taxon>
        <taxon>Streptomycetaceae</taxon>
        <taxon>Streptomyces</taxon>
    </lineage>
</organism>
<dbReference type="SUPFAM" id="SSF48452">
    <property type="entry name" value="TPR-like"/>
    <property type="match status" value="2"/>
</dbReference>
<dbReference type="PANTHER" id="PTHR47691">
    <property type="entry name" value="REGULATOR-RELATED"/>
    <property type="match status" value="1"/>
</dbReference>
<keyword evidence="8" id="KW-1185">Reference proteome</keyword>
<dbReference type="EMBL" id="JAAVJC010000085">
    <property type="protein sequence ID" value="NJQ15664.1"/>
    <property type="molecule type" value="Genomic_DNA"/>
</dbReference>